<reference evidence="3 4" key="1">
    <citation type="submission" date="2014-04" db="EMBL/GenBank/DDBJ databases">
        <authorList>
            <consortium name="DOE Joint Genome Institute"/>
            <person name="Kuo A."/>
            <person name="Zuccaro A."/>
            <person name="Kohler A."/>
            <person name="Nagy L.G."/>
            <person name="Floudas D."/>
            <person name="Copeland A."/>
            <person name="Barry K.W."/>
            <person name="Cichocki N."/>
            <person name="Veneault-Fourrey C."/>
            <person name="LaButti K."/>
            <person name="Lindquist E.A."/>
            <person name="Lipzen A."/>
            <person name="Lundell T."/>
            <person name="Morin E."/>
            <person name="Murat C."/>
            <person name="Sun H."/>
            <person name="Tunlid A."/>
            <person name="Henrissat B."/>
            <person name="Grigoriev I.V."/>
            <person name="Hibbett D.S."/>
            <person name="Martin F."/>
            <person name="Nordberg H.P."/>
            <person name="Cantor M.N."/>
            <person name="Hua S.X."/>
        </authorList>
    </citation>
    <scope>NUCLEOTIDE SEQUENCE [LARGE SCALE GENOMIC DNA]</scope>
    <source>
        <strain evidence="3 4">MAFF 305830</strain>
    </source>
</reference>
<dbReference type="Pfam" id="PF00022">
    <property type="entry name" value="Actin"/>
    <property type="match status" value="2"/>
</dbReference>
<evidence type="ECO:0000313" key="4">
    <source>
        <dbReference type="Proteomes" id="UP000054097"/>
    </source>
</evidence>
<sequence>MEPEEYNTPESVPIIIDNGCTTYRFGFANASTPFSIANIYSRYRERKHNLQIALFGDNVEVESGAKTQSKTAWEGDILINFDAMENALDYAFCKLGLDTDSVAHPVVVSERLCTPAYSRSVLNEMLFEGYNVPKATFAIDSLMSFYHNTPDQPQRDGIVLSFNSASTSVIPVLNGKGVLANAKRMPWGASQASEYLLKLVQMKYPYFHTRVTPQQSAWMLRTFCQLSPNYLETLRELSTPVGMKLHDRIVQFPYVAPEEKTQEELARQMERKKEAGRRLQEMAIAKRKEKMETLASELAEALALKERLKAGEIAGDELDAELERLNYDDVGHLNNALKNMQQAMKRARKKEGEMDDDDEEEPTYPLIDIPDDQLSENSLREKRKQKLMKANSDARKIQKEQRIEDKRIKAEEAAREQDERDKDLSAWSNKMRSQHDMQVRKRQKAALLDRKSAASQSRMKNVASLASDMPGPRKRRKGNEGEHIVMRRCVPTLKYSDDTFGADDDDWQIYRKINTAAPDESEEEDMTRLAVIEKQLLEYDPTFTLEQTYASVSSARSKLLEAFRPAYPEDDVRGHARIHLNVERWRTVETWFSPGIAGLDSAGLGEIVQFVLSRFKPEQRLRMAKNVFLTGAPAQFPGLPVRVHGAIQEVLETGAEIRTRVANDATLDAWNGMARFSLTPEFDQHAITRSFYDEHGPERIIKWWGGNWV</sequence>
<dbReference type="STRING" id="933852.A0A0C2X460"/>
<gene>
    <name evidence="3" type="ORF">M408DRAFT_61891</name>
</gene>
<protein>
    <submittedName>
        <fullName evidence="3">Uncharacterized protein</fullName>
    </submittedName>
</protein>
<feature type="compositionally biased region" description="Acidic residues" evidence="2">
    <location>
        <begin position="353"/>
        <end position="362"/>
    </location>
</feature>
<organism evidence="3 4">
    <name type="scientific">Serendipita vermifera MAFF 305830</name>
    <dbReference type="NCBI Taxonomy" id="933852"/>
    <lineage>
        <taxon>Eukaryota</taxon>
        <taxon>Fungi</taxon>
        <taxon>Dikarya</taxon>
        <taxon>Basidiomycota</taxon>
        <taxon>Agaricomycotina</taxon>
        <taxon>Agaricomycetes</taxon>
        <taxon>Sebacinales</taxon>
        <taxon>Serendipitaceae</taxon>
        <taxon>Serendipita</taxon>
    </lineage>
</organism>
<dbReference type="OrthoDB" id="7340501at2759"/>
<dbReference type="InterPro" id="IPR004000">
    <property type="entry name" value="Actin"/>
</dbReference>
<evidence type="ECO:0000256" key="1">
    <source>
        <dbReference type="RuleBase" id="RU000487"/>
    </source>
</evidence>
<evidence type="ECO:0000313" key="3">
    <source>
        <dbReference type="EMBL" id="KIM32973.1"/>
    </source>
</evidence>
<dbReference type="AlphaFoldDB" id="A0A0C2X460"/>
<dbReference type="HOGENOM" id="CLU_008246_1_0_1"/>
<dbReference type="EMBL" id="KN824279">
    <property type="protein sequence ID" value="KIM32973.1"/>
    <property type="molecule type" value="Genomic_DNA"/>
</dbReference>
<evidence type="ECO:0000256" key="2">
    <source>
        <dbReference type="SAM" id="MobiDB-lite"/>
    </source>
</evidence>
<dbReference type="Proteomes" id="UP000054097">
    <property type="component" value="Unassembled WGS sequence"/>
</dbReference>
<keyword evidence="4" id="KW-1185">Reference proteome</keyword>
<dbReference type="Gene3D" id="3.30.420.40">
    <property type="match status" value="2"/>
</dbReference>
<dbReference type="InterPro" id="IPR043129">
    <property type="entry name" value="ATPase_NBD"/>
</dbReference>
<dbReference type="SUPFAM" id="SSF53067">
    <property type="entry name" value="Actin-like ATPase domain"/>
    <property type="match status" value="2"/>
</dbReference>
<feature type="region of interest" description="Disordered" evidence="2">
    <location>
        <begin position="347"/>
        <end position="479"/>
    </location>
</feature>
<proteinExistence type="inferred from homology"/>
<accession>A0A0C2X460</accession>
<dbReference type="FunFam" id="3.30.420.40:FF:000058">
    <property type="entry name" value="Putative actin-related protein 5"/>
    <property type="match status" value="1"/>
</dbReference>
<reference evidence="4" key="2">
    <citation type="submission" date="2015-01" db="EMBL/GenBank/DDBJ databases">
        <title>Evolutionary Origins and Diversification of the Mycorrhizal Mutualists.</title>
        <authorList>
            <consortium name="DOE Joint Genome Institute"/>
            <consortium name="Mycorrhizal Genomics Consortium"/>
            <person name="Kohler A."/>
            <person name="Kuo A."/>
            <person name="Nagy L.G."/>
            <person name="Floudas D."/>
            <person name="Copeland A."/>
            <person name="Barry K.W."/>
            <person name="Cichocki N."/>
            <person name="Veneault-Fourrey C."/>
            <person name="LaButti K."/>
            <person name="Lindquist E.A."/>
            <person name="Lipzen A."/>
            <person name="Lundell T."/>
            <person name="Morin E."/>
            <person name="Murat C."/>
            <person name="Riley R."/>
            <person name="Ohm R."/>
            <person name="Sun H."/>
            <person name="Tunlid A."/>
            <person name="Henrissat B."/>
            <person name="Grigoriev I.V."/>
            <person name="Hibbett D.S."/>
            <person name="Martin F."/>
        </authorList>
    </citation>
    <scope>NUCLEOTIDE SEQUENCE [LARGE SCALE GENOMIC DNA]</scope>
    <source>
        <strain evidence="4">MAFF 305830</strain>
    </source>
</reference>
<dbReference type="SMART" id="SM00268">
    <property type="entry name" value="ACTIN"/>
    <property type="match status" value="1"/>
</dbReference>
<feature type="compositionally biased region" description="Basic and acidic residues" evidence="2">
    <location>
        <begin position="392"/>
        <end position="424"/>
    </location>
</feature>
<comment type="similarity">
    <text evidence="1">Belongs to the actin family.</text>
</comment>
<name>A0A0C2X460_SERVB</name>
<dbReference type="PANTHER" id="PTHR11937">
    <property type="entry name" value="ACTIN"/>
    <property type="match status" value="1"/>
</dbReference>